<sequence length="126" mass="13492">MTLEDYLRAAAARPFRWGECDCCLFVADWIKAVHGFDVANGWRGAYSDERGARRALVMSGGLVRLMSLRMQAHGLAPTDTPRPGDIGVVEATAGATAAIRGGRGWICKTPEGIGASPFRVIGAWSI</sequence>
<dbReference type="EMBL" id="PDZR01000003">
    <property type="protein sequence ID" value="PNG26999.1"/>
    <property type="molecule type" value="Genomic_DNA"/>
</dbReference>
<evidence type="ECO:0000259" key="1">
    <source>
        <dbReference type="Pfam" id="PF22262"/>
    </source>
</evidence>
<dbReference type="AlphaFoldDB" id="A0A2J7TJQ5"/>
<comment type="caution">
    <text evidence="2">The sequence shown here is derived from an EMBL/GenBank/DDBJ whole genome shotgun (WGS) entry which is preliminary data.</text>
</comment>
<accession>A0A2J7TJQ5</accession>
<evidence type="ECO:0000313" key="3">
    <source>
        <dbReference type="Proteomes" id="UP000236286"/>
    </source>
</evidence>
<evidence type="ECO:0000313" key="2">
    <source>
        <dbReference type="EMBL" id="PNG26999.1"/>
    </source>
</evidence>
<proteinExistence type="predicted"/>
<dbReference type="Pfam" id="PF22262">
    <property type="entry name" value="DUF6950"/>
    <property type="match status" value="1"/>
</dbReference>
<name>A0A2J7TJQ5_METSI</name>
<organism evidence="2 3">
    <name type="scientific">Methylocella silvestris</name>
    <dbReference type="NCBI Taxonomy" id="199596"/>
    <lineage>
        <taxon>Bacteria</taxon>
        <taxon>Pseudomonadati</taxon>
        <taxon>Pseudomonadota</taxon>
        <taxon>Alphaproteobacteria</taxon>
        <taxon>Hyphomicrobiales</taxon>
        <taxon>Beijerinckiaceae</taxon>
        <taxon>Methylocella</taxon>
    </lineage>
</organism>
<reference evidence="2 3" key="1">
    <citation type="submission" date="2017-10" db="EMBL/GenBank/DDBJ databases">
        <title>Genome announcement of Methylocella silvestris TVC from permafrost.</title>
        <authorList>
            <person name="Wang J."/>
            <person name="Geng K."/>
            <person name="Ul-Haque F."/>
            <person name="Crombie A.T."/>
            <person name="Street L.E."/>
            <person name="Wookey P.A."/>
            <person name="Murrell J.C."/>
            <person name="Pratscher J."/>
        </authorList>
    </citation>
    <scope>NUCLEOTIDE SEQUENCE [LARGE SCALE GENOMIC DNA]</scope>
    <source>
        <strain evidence="2 3">TVC</strain>
    </source>
</reference>
<dbReference type="InterPro" id="IPR053802">
    <property type="entry name" value="DUF6950"/>
</dbReference>
<protein>
    <recommendedName>
        <fullName evidence="1">DUF6950 domain-containing protein</fullName>
    </recommendedName>
</protein>
<feature type="domain" description="DUF6950" evidence="1">
    <location>
        <begin position="3"/>
        <end position="125"/>
    </location>
</feature>
<gene>
    <name evidence="2" type="ORF">CR492_04665</name>
</gene>
<dbReference type="Proteomes" id="UP000236286">
    <property type="component" value="Unassembled WGS sequence"/>
</dbReference>